<comment type="caution">
    <text evidence="2">The sequence shown here is derived from an EMBL/GenBank/DDBJ whole genome shotgun (WGS) entry which is preliminary data.</text>
</comment>
<evidence type="ECO:0000313" key="2">
    <source>
        <dbReference type="EMBL" id="KAJ9588424.1"/>
    </source>
</evidence>
<dbReference type="Proteomes" id="UP001233999">
    <property type="component" value="Unassembled WGS sequence"/>
</dbReference>
<name>A0AAD7ZWY1_DIPPU</name>
<proteinExistence type="predicted"/>
<organism evidence="2 3">
    <name type="scientific">Diploptera punctata</name>
    <name type="common">Pacific beetle cockroach</name>
    <dbReference type="NCBI Taxonomy" id="6984"/>
    <lineage>
        <taxon>Eukaryota</taxon>
        <taxon>Metazoa</taxon>
        <taxon>Ecdysozoa</taxon>
        <taxon>Arthropoda</taxon>
        <taxon>Hexapoda</taxon>
        <taxon>Insecta</taxon>
        <taxon>Pterygota</taxon>
        <taxon>Neoptera</taxon>
        <taxon>Polyneoptera</taxon>
        <taxon>Dictyoptera</taxon>
        <taxon>Blattodea</taxon>
        <taxon>Blaberoidea</taxon>
        <taxon>Blaberidae</taxon>
        <taxon>Diplopterinae</taxon>
        <taxon>Diploptera</taxon>
    </lineage>
</organism>
<dbReference type="AlphaFoldDB" id="A0AAD7ZWY1"/>
<keyword evidence="1" id="KW-0812">Transmembrane</keyword>
<evidence type="ECO:0000313" key="3">
    <source>
        <dbReference type="Proteomes" id="UP001233999"/>
    </source>
</evidence>
<dbReference type="EMBL" id="JASPKZ010005682">
    <property type="protein sequence ID" value="KAJ9588424.1"/>
    <property type="molecule type" value="Genomic_DNA"/>
</dbReference>
<keyword evidence="1" id="KW-0472">Membrane</keyword>
<feature type="transmembrane region" description="Helical" evidence="1">
    <location>
        <begin position="187"/>
        <end position="206"/>
    </location>
</feature>
<feature type="transmembrane region" description="Helical" evidence="1">
    <location>
        <begin position="102"/>
        <end position="122"/>
    </location>
</feature>
<reference evidence="2" key="2">
    <citation type="submission" date="2023-05" db="EMBL/GenBank/DDBJ databases">
        <authorList>
            <person name="Fouks B."/>
        </authorList>
    </citation>
    <scope>NUCLEOTIDE SEQUENCE</scope>
    <source>
        <strain evidence="2">Stay&amp;Tobe</strain>
        <tissue evidence="2">Testes</tissue>
    </source>
</reference>
<feature type="non-terminal residue" evidence="2">
    <location>
        <position position="221"/>
    </location>
</feature>
<reference evidence="2" key="1">
    <citation type="journal article" date="2023" name="IScience">
        <title>Live-bearing cockroach genome reveals convergent evolutionary mechanisms linked to viviparity in insects and beyond.</title>
        <authorList>
            <person name="Fouks B."/>
            <person name="Harrison M.C."/>
            <person name="Mikhailova A.A."/>
            <person name="Marchal E."/>
            <person name="English S."/>
            <person name="Carruthers M."/>
            <person name="Jennings E.C."/>
            <person name="Chiamaka E.L."/>
            <person name="Frigard R.A."/>
            <person name="Pippel M."/>
            <person name="Attardo G.M."/>
            <person name="Benoit J.B."/>
            <person name="Bornberg-Bauer E."/>
            <person name="Tobe S.S."/>
        </authorList>
    </citation>
    <scope>NUCLEOTIDE SEQUENCE</scope>
    <source>
        <strain evidence="2">Stay&amp;Tobe</strain>
    </source>
</reference>
<keyword evidence="3" id="KW-1185">Reference proteome</keyword>
<protein>
    <submittedName>
        <fullName evidence="2">Uncharacterized protein</fullName>
    </submittedName>
</protein>
<feature type="non-terminal residue" evidence="2">
    <location>
        <position position="1"/>
    </location>
</feature>
<sequence>IEVMFGTLICGTNGVLSVNHTTTELGKVKRSLGTIALFTCVGVLRLLIRNSTVELMRRPKLTFNLKYSTATVSRRRRKCKVYVCVCYMSKGNSRTLRGTAPILKSFLALSSLFTLPFTLLSWSHRYIFLTWTCSCADVYDARPRLLRRRRFLHDAYPIIYTLSIEVTIRLINTLVKLKVLTKITISIYKYIYFLYSAYINMSFILMNDGNSRKIHPNKFVL</sequence>
<feature type="transmembrane region" description="Helical" evidence="1">
    <location>
        <begin position="31"/>
        <end position="48"/>
    </location>
</feature>
<gene>
    <name evidence="2" type="ORF">L9F63_018204</name>
</gene>
<keyword evidence="1" id="KW-1133">Transmembrane helix</keyword>
<evidence type="ECO:0000256" key="1">
    <source>
        <dbReference type="SAM" id="Phobius"/>
    </source>
</evidence>
<accession>A0AAD7ZWY1</accession>